<evidence type="ECO:0000256" key="1">
    <source>
        <dbReference type="SAM" id="SignalP"/>
    </source>
</evidence>
<dbReference type="EMBL" id="CP071091">
    <property type="protein sequence ID" value="QSQ14216.1"/>
    <property type="molecule type" value="Genomic_DNA"/>
</dbReference>
<name>A0ABX7N647_9BACT</name>
<dbReference type="InterPro" id="IPR011989">
    <property type="entry name" value="ARM-like"/>
</dbReference>
<evidence type="ECO:0000313" key="2">
    <source>
        <dbReference type="EMBL" id="QSQ14216.1"/>
    </source>
</evidence>
<keyword evidence="1" id="KW-0732">Signal</keyword>
<feature type="chain" id="PRO_5046837904" evidence="1">
    <location>
        <begin position="25"/>
        <end position="330"/>
    </location>
</feature>
<dbReference type="SUPFAM" id="SSF48371">
    <property type="entry name" value="ARM repeat"/>
    <property type="match status" value="1"/>
</dbReference>
<protein>
    <submittedName>
        <fullName evidence="2">HEAT repeat domain-containing protein</fullName>
    </submittedName>
</protein>
<dbReference type="RefSeq" id="WP_206716007.1">
    <property type="nucleotide sequence ID" value="NZ_CP071091.1"/>
</dbReference>
<sequence>MLPSVLPARILLLVTLLLSPVALAAQGSAAKRTERRNESERAIQTVIQGGAVPAAVSRLRYLGEEPHAADVITDALRRVLEDRVRRNLVAVLAGLDTRAAEPALVRLAGDGDSTVRMYAAQGLARLNSRNVQVLLPLLNDKSSGVRRDAAKALGASHNPKVGKPLMAAAKAEQELEVRAAMLSAVGESGDKKQVKPLKEYLTNDSESTRFAAARGLCRLGAPEGFAFANKLLSAEDRFVRRQGLELFEGVPAKKASVAIKPLLEDKDRGLAAGAARVLFQGGDSSMLDWLVLASWNAKGEEKLAYEKELETLQLQDDRRKAILRRAGVAQ</sequence>
<dbReference type="Gene3D" id="1.25.10.10">
    <property type="entry name" value="Leucine-rich Repeat Variant"/>
    <property type="match status" value="2"/>
</dbReference>
<dbReference type="SMART" id="SM00567">
    <property type="entry name" value="EZ_HEAT"/>
    <property type="match status" value="5"/>
</dbReference>
<keyword evidence="3" id="KW-1185">Reference proteome</keyword>
<feature type="signal peptide" evidence="1">
    <location>
        <begin position="1"/>
        <end position="24"/>
    </location>
</feature>
<proteinExistence type="predicted"/>
<dbReference type="InterPro" id="IPR016024">
    <property type="entry name" value="ARM-type_fold"/>
</dbReference>
<dbReference type="PANTHER" id="PTHR12697">
    <property type="entry name" value="PBS LYASE HEAT-LIKE PROTEIN"/>
    <property type="match status" value="1"/>
</dbReference>
<organism evidence="2 3">
    <name type="scientific">Myxococcus landrumensis</name>
    <dbReference type="NCBI Taxonomy" id="2813577"/>
    <lineage>
        <taxon>Bacteria</taxon>
        <taxon>Pseudomonadati</taxon>
        <taxon>Myxococcota</taxon>
        <taxon>Myxococcia</taxon>
        <taxon>Myxococcales</taxon>
        <taxon>Cystobacterineae</taxon>
        <taxon>Myxococcaceae</taxon>
        <taxon>Myxococcus</taxon>
    </lineage>
</organism>
<dbReference type="Proteomes" id="UP000663090">
    <property type="component" value="Chromosome"/>
</dbReference>
<dbReference type="InterPro" id="IPR004155">
    <property type="entry name" value="PBS_lyase_HEAT"/>
</dbReference>
<evidence type="ECO:0000313" key="3">
    <source>
        <dbReference type="Proteomes" id="UP000663090"/>
    </source>
</evidence>
<dbReference type="PANTHER" id="PTHR12697:SF5">
    <property type="entry name" value="DEOXYHYPUSINE HYDROXYLASE"/>
    <property type="match status" value="1"/>
</dbReference>
<reference evidence="2 3" key="1">
    <citation type="submission" date="2021-02" db="EMBL/GenBank/DDBJ databases">
        <title>De Novo genome assembly of isolated myxobacteria.</title>
        <authorList>
            <person name="Stevens D.C."/>
        </authorList>
    </citation>
    <scope>NUCLEOTIDE SEQUENCE [LARGE SCALE GENOMIC DNA]</scope>
    <source>
        <strain evidence="2 3">SCHIC003</strain>
    </source>
</reference>
<dbReference type="Pfam" id="PF13646">
    <property type="entry name" value="HEAT_2"/>
    <property type="match status" value="1"/>
</dbReference>
<gene>
    <name evidence="2" type="ORF">JY572_38920</name>
</gene>
<accession>A0ABX7N647</accession>